<dbReference type="Pfam" id="PF12833">
    <property type="entry name" value="HTH_18"/>
    <property type="match status" value="1"/>
</dbReference>
<dbReference type="EMBL" id="JAPHQB010000005">
    <property type="protein sequence ID" value="MCX2801061.1"/>
    <property type="molecule type" value="Genomic_DNA"/>
</dbReference>
<feature type="domain" description="HTH araC/xylS-type" evidence="5">
    <location>
        <begin position="235"/>
        <end position="333"/>
    </location>
</feature>
<proteinExistence type="predicted"/>
<reference evidence="7" key="3">
    <citation type="submission" date="2022-11" db="EMBL/GenBank/DDBJ databases">
        <title>Chitin-degrading and fungicidal potential of chitinolytic bacterial strains from marine environment of the Pacific Ocean regions.</title>
        <authorList>
            <person name="Pentekhina I."/>
            <person name="Nedashkovskaya O."/>
            <person name="Seitkalieva A."/>
            <person name="Podvolotskaya A."/>
            <person name="Tekutyeva L."/>
            <person name="Balabanova L."/>
        </authorList>
    </citation>
    <scope>NUCLEOTIDE SEQUENCE</scope>
    <source>
        <strain evidence="7">KMM 6838</strain>
    </source>
</reference>
<keyword evidence="3" id="KW-0804">Transcription</keyword>
<dbReference type="PANTHER" id="PTHR47894:SF4">
    <property type="entry name" value="HTH-TYPE TRANSCRIPTIONAL REGULATOR GADX"/>
    <property type="match status" value="1"/>
</dbReference>
<evidence type="ECO:0000256" key="2">
    <source>
        <dbReference type="ARBA" id="ARBA00023125"/>
    </source>
</evidence>
<dbReference type="InterPro" id="IPR032687">
    <property type="entry name" value="AraC-type_N"/>
</dbReference>
<dbReference type="EMBL" id="CP014864">
    <property type="protein sequence ID" value="AMX03327.1"/>
    <property type="molecule type" value="Genomic_DNA"/>
</dbReference>
<dbReference type="PROSITE" id="PS01124">
    <property type="entry name" value="HTH_ARAC_FAMILY_2"/>
    <property type="match status" value="1"/>
</dbReference>
<keyword evidence="2" id="KW-0238">DNA-binding</keyword>
<dbReference type="SMART" id="SM00342">
    <property type="entry name" value="HTH_ARAC"/>
    <property type="match status" value="1"/>
</dbReference>
<gene>
    <name evidence="6" type="ORF">A3224_12725</name>
    <name evidence="7" type="ORF">OQJ68_04590</name>
</gene>
<evidence type="ECO:0000313" key="7">
    <source>
        <dbReference type="EMBL" id="MCX2801061.1"/>
    </source>
</evidence>
<dbReference type="STRING" id="252514.A3224_12725"/>
<name>A0A143HPA2_MICTH</name>
<dbReference type="OrthoDB" id="6816069at2"/>
<dbReference type="PANTHER" id="PTHR47894">
    <property type="entry name" value="HTH-TYPE TRANSCRIPTIONAL REGULATOR GADX"/>
    <property type="match status" value="1"/>
</dbReference>
<evidence type="ECO:0000313" key="6">
    <source>
        <dbReference type="EMBL" id="AMX03327.1"/>
    </source>
</evidence>
<dbReference type="GO" id="GO:0005829">
    <property type="term" value="C:cytosol"/>
    <property type="evidence" value="ECO:0007669"/>
    <property type="project" value="TreeGrafter"/>
</dbReference>
<dbReference type="KEGG" id="mthd:A3224_12725"/>
<feature type="region of interest" description="Disordered" evidence="4">
    <location>
        <begin position="207"/>
        <end position="227"/>
    </location>
</feature>
<dbReference type="Proteomes" id="UP000076077">
    <property type="component" value="Chromosome"/>
</dbReference>
<sequence length="352" mass="39590">MTQLIQTTSLMGFYDLVNQLNGDADTLLRRFDIEPDKVKALEGVLPYRSTVRLIENTARLLSCADFGLRLARRQDLRALGSLGTEALNASTVGEALETISHNLYQYTGGFQISFDRDDRTGHGCLLFDTNNGCPLPPQSAEWIMGLTQRAMTMLSNARSAPVAVWRSCDVPLHNSYHDFFTAPVIFSRLRDALILSAEQLDRKVVPGVKPGCPGAPRPGDATEATPQQETMDLKHQVEQLIYHLLPVQRCNLQEVANQLGLHKRTLQRRLAEHDIIFEELLDDIRRAHAETYLAEPNIPMIQIAAQLGYREQSSFNRACRRWYGITPLKRRRQLLKKEAGAAPQQAETEADT</sequence>
<dbReference type="GeneID" id="76608907"/>
<keyword evidence="1" id="KW-0805">Transcription regulation</keyword>
<evidence type="ECO:0000256" key="3">
    <source>
        <dbReference type="ARBA" id="ARBA00023163"/>
    </source>
</evidence>
<dbReference type="Proteomes" id="UP001209730">
    <property type="component" value="Unassembled WGS sequence"/>
</dbReference>
<dbReference type="GO" id="GO:0003700">
    <property type="term" value="F:DNA-binding transcription factor activity"/>
    <property type="evidence" value="ECO:0007669"/>
    <property type="project" value="InterPro"/>
</dbReference>
<evidence type="ECO:0000256" key="4">
    <source>
        <dbReference type="SAM" id="MobiDB-lite"/>
    </source>
</evidence>
<dbReference type="Gene3D" id="1.10.10.60">
    <property type="entry name" value="Homeodomain-like"/>
    <property type="match status" value="1"/>
</dbReference>
<dbReference type="SUPFAM" id="SSF46689">
    <property type="entry name" value="Homeodomain-like"/>
    <property type="match status" value="2"/>
</dbReference>
<keyword evidence="8" id="KW-1185">Reference proteome</keyword>
<dbReference type="InterPro" id="IPR018060">
    <property type="entry name" value="HTH_AraC"/>
</dbReference>
<organism evidence="6 8">
    <name type="scientific">Microbulbifer thermotolerans</name>
    <dbReference type="NCBI Taxonomy" id="252514"/>
    <lineage>
        <taxon>Bacteria</taxon>
        <taxon>Pseudomonadati</taxon>
        <taxon>Pseudomonadota</taxon>
        <taxon>Gammaproteobacteria</taxon>
        <taxon>Cellvibrionales</taxon>
        <taxon>Microbulbiferaceae</taxon>
        <taxon>Microbulbifer</taxon>
    </lineage>
</organism>
<reference evidence="8" key="2">
    <citation type="submission" date="2016-03" db="EMBL/GenBank/DDBJ databases">
        <authorList>
            <person name="Lee Y.-S."/>
            <person name="Choi Y.-L."/>
        </authorList>
    </citation>
    <scope>NUCLEOTIDE SEQUENCE [LARGE SCALE GENOMIC DNA]</scope>
    <source>
        <strain evidence="8">DAU221</strain>
    </source>
</reference>
<reference evidence="6" key="1">
    <citation type="submission" date="2016-03" db="EMBL/GenBank/DDBJ databases">
        <authorList>
            <person name="Ploux O."/>
        </authorList>
    </citation>
    <scope>NUCLEOTIDE SEQUENCE [LARGE SCALE GENOMIC DNA]</scope>
    <source>
        <strain evidence="6">DAU221</strain>
    </source>
</reference>
<protein>
    <submittedName>
        <fullName evidence="7">AraC family transcriptional regulator</fullName>
    </submittedName>
</protein>
<dbReference type="GO" id="GO:0000976">
    <property type="term" value="F:transcription cis-regulatory region binding"/>
    <property type="evidence" value="ECO:0007669"/>
    <property type="project" value="TreeGrafter"/>
</dbReference>
<dbReference type="InterPro" id="IPR009057">
    <property type="entry name" value="Homeodomain-like_sf"/>
</dbReference>
<evidence type="ECO:0000256" key="1">
    <source>
        <dbReference type="ARBA" id="ARBA00023015"/>
    </source>
</evidence>
<dbReference type="AlphaFoldDB" id="A0A143HPA2"/>
<accession>A0A143HPA2</accession>
<evidence type="ECO:0000259" key="5">
    <source>
        <dbReference type="PROSITE" id="PS01124"/>
    </source>
</evidence>
<dbReference type="Pfam" id="PF12625">
    <property type="entry name" value="Arabinose_bd"/>
    <property type="match status" value="1"/>
</dbReference>
<evidence type="ECO:0000313" key="8">
    <source>
        <dbReference type="Proteomes" id="UP000076077"/>
    </source>
</evidence>
<dbReference type="RefSeq" id="WP_067155302.1">
    <property type="nucleotide sequence ID" value="NZ_CP014864.1"/>
</dbReference>